<keyword evidence="2" id="KW-1185">Reference proteome</keyword>
<dbReference type="RefSeq" id="WP_226371129.1">
    <property type="nucleotide sequence ID" value="NZ_JAGIKX010000013.1"/>
</dbReference>
<evidence type="ECO:0000313" key="1">
    <source>
        <dbReference type="EMBL" id="MBP2257731.1"/>
    </source>
</evidence>
<sequence>MIFLDGRFDWNGRCCFSGESRATGRYSRAIREVGRAITRASRATRGATRAIKQESRATATCSTTALPSKEHLLRESVGFLRMQKTFLLMKGEGDFLLKAENGVDGGDLP</sequence>
<comment type="caution">
    <text evidence="1">The sequence shown here is derived from an EMBL/GenBank/DDBJ whole genome shotgun (WGS) entry which is preliminary data.</text>
</comment>
<name>A0ABS4S9H5_9BACI</name>
<proteinExistence type="predicted"/>
<protein>
    <submittedName>
        <fullName evidence="1">Uncharacterized protein</fullName>
    </submittedName>
</protein>
<gene>
    <name evidence="1" type="ORF">J2Z81_001685</name>
</gene>
<organism evidence="1 2">
    <name type="scientific">Virgibacillus alimentarius</name>
    <dbReference type="NCBI Taxonomy" id="698769"/>
    <lineage>
        <taxon>Bacteria</taxon>
        <taxon>Bacillati</taxon>
        <taxon>Bacillota</taxon>
        <taxon>Bacilli</taxon>
        <taxon>Bacillales</taxon>
        <taxon>Bacillaceae</taxon>
        <taxon>Virgibacillus</taxon>
    </lineage>
</organism>
<dbReference type="EMBL" id="JAGIKX010000013">
    <property type="protein sequence ID" value="MBP2257731.1"/>
    <property type="molecule type" value="Genomic_DNA"/>
</dbReference>
<evidence type="ECO:0000313" key="2">
    <source>
        <dbReference type="Proteomes" id="UP001519294"/>
    </source>
</evidence>
<reference evidence="1 2" key="1">
    <citation type="submission" date="2021-03" db="EMBL/GenBank/DDBJ databases">
        <title>Genomic Encyclopedia of Type Strains, Phase IV (KMG-IV): sequencing the most valuable type-strain genomes for metagenomic binning, comparative biology and taxonomic classification.</title>
        <authorList>
            <person name="Goeker M."/>
        </authorList>
    </citation>
    <scope>NUCLEOTIDE SEQUENCE [LARGE SCALE GENOMIC DNA]</scope>
    <source>
        <strain evidence="1 2">DSM 25790</strain>
    </source>
</reference>
<dbReference type="Proteomes" id="UP001519294">
    <property type="component" value="Unassembled WGS sequence"/>
</dbReference>
<accession>A0ABS4S9H5</accession>